<comment type="caution">
    <text evidence="1">The sequence shown here is derived from an EMBL/GenBank/DDBJ whole genome shotgun (WGS) entry which is preliminary data.</text>
</comment>
<organism evidence="1 2">
    <name type="scientific">Trifolium medium</name>
    <dbReference type="NCBI Taxonomy" id="97028"/>
    <lineage>
        <taxon>Eukaryota</taxon>
        <taxon>Viridiplantae</taxon>
        <taxon>Streptophyta</taxon>
        <taxon>Embryophyta</taxon>
        <taxon>Tracheophyta</taxon>
        <taxon>Spermatophyta</taxon>
        <taxon>Magnoliopsida</taxon>
        <taxon>eudicotyledons</taxon>
        <taxon>Gunneridae</taxon>
        <taxon>Pentapetalae</taxon>
        <taxon>rosids</taxon>
        <taxon>fabids</taxon>
        <taxon>Fabales</taxon>
        <taxon>Fabaceae</taxon>
        <taxon>Papilionoideae</taxon>
        <taxon>50 kb inversion clade</taxon>
        <taxon>NPAAA clade</taxon>
        <taxon>Hologalegina</taxon>
        <taxon>IRL clade</taxon>
        <taxon>Trifolieae</taxon>
        <taxon>Trifolium</taxon>
    </lineage>
</organism>
<proteinExistence type="predicted"/>
<accession>A0A392RF54</accession>
<keyword evidence="2" id="KW-1185">Reference proteome</keyword>
<feature type="non-terminal residue" evidence="1">
    <location>
        <position position="1"/>
    </location>
</feature>
<protein>
    <submittedName>
        <fullName evidence="1">Uncharacterized protein</fullName>
    </submittedName>
</protein>
<dbReference type="EMBL" id="LXQA010217955">
    <property type="protein sequence ID" value="MCI34879.1"/>
    <property type="molecule type" value="Genomic_DNA"/>
</dbReference>
<name>A0A392RF54_9FABA</name>
<evidence type="ECO:0000313" key="1">
    <source>
        <dbReference type="EMBL" id="MCI34879.1"/>
    </source>
</evidence>
<dbReference type="Proteomes" id="UP000265520">
    <property type="component" value="Unassembled WGS sequence"/>
</dbReference>
<dbReference type="AlphaFoldDB" id="A0A392RF54"/>
<evidence type="ECO:0000313" key="2">
    <source>
        <dbReference type="Proteomes" id="UP000265520"/>
    </source>
</evidence>
<reference evidence="1 2" key="1">
    <citation type="journal article" date="2018" name="Front. Plant Sci.">
        <title>Red Clover (Trifolium pratense) and Zigzag Clover (T. medium) - A Picture of Genomic Similarities and Differences.</title>
        <authorList>
            <person name="Dluhosova J."/>
            <person name="Istvanek J."/>
            <person name="Nedelnik J."/>
            <person name="Repkova J."/>
        </authorList>
    </citation>
    <scope>NUCLEOTIDE SEQUENCE [LARGE SCALE GENOMIC DNA]</scope>
    <source>
        <strain evidence="2">cv. 10/8</strain>
        <tissue evidence="1">Leaf</tissue>
    </source>
</reference>
<sequence>VECGNQVVNHDDYWATQVVDPVDWTNHLDPDIFNWASQPDEFSCKDVSQLADFDNWIIQLDPDIFN</sequence>